<evidence type="ECO:0000259" key="1">
    <source>
        <dbReference type="Pfam" id="PF08421"/>
    </source>
</evidence>
<protein>
    <submittedName>
        <fullName evidence="3">SAM-dependent methyltransferase</fullName>
    </submittedName>
</protein>
<feature type="domain" description="C-methyltransferase" evidence="2">
    <location>
        <begin position="260"/>
        <end position="418"/>
    </location>
</feature>
<comment type="caution">
    <text evidence="3">The sequence shown here is derived from an EMBL/GenBank/DDBJ whole genome shotgun (WGS) entry which is preliminary data.</text>
</comment>
<accession>A0A176X573</accession>
<keyword evidence="3" id="KW-0808">Transferase</keyword>
<gene>
    <name evidence="3" type="ORF">A7J57_02980</name>
</gene>
<dbReference type="PANTHER" id="PTHR43861">
    <property type="entry name" value="TRANS-ACONITATE 2-METHYLTRANSFERASE-RELATED"/>
    <property type="match status" value="1"/>
</dbReference>
<dbReference type="SUPFAM" id="SSF53335">
    <property type="entry name" value="S-adenosyl-L-methionine-dependent methyltransferases"/>
    <property type="match status" value="1"/>
</dbReference>
<dbReference type="Gene3D" id="3.40.50.720">
    <property type="entry name" value="NAD(P)-binding Rossmann-like Domain"/>
    <property type="match status" value="1"/>
</dbReference>
<dbReference type="AlphaFoldDB" id="A0A176X573"/>
<dbReference type="Gene3D" id="6.10.250.3100">
    <property type="match status" value="1"/>
</dbReference>
<dbReference type="GO" id="GO:0032259">
    <property type="term" value="P:methylation"/>
    <property type="evidence" value="ECO:0007669"/>
    <property type="project" value="UniProtKB-KW"/>
</dbReference>
<proteinExistence type="predicted"/>
<dbReference type="Gene3D" id="3.40.50.150">
    <property type="entry name" value="Vaccinia Virus protein VP39"/>
    <property type="match status" value="1"/>
</dbReference>
<feature type="domain" description="Methyltransferase putative zinc binding" evidence="1">
    <location>
        <begin position="20"/>
        <end position="81"/>
    </location>
</feature>
<dbReference type="Proteomes" id="UP000077098">
    <property type="component" value="Unassembled WGS sequence"/>
</dbReference>
<dbReference type="PANTHER" id="PTHR43861:SF5">
    <property type="entry name" value="BLL5978 PROTEIN"/>
    <property type="match status" value="1"/>
</dbReference>
<dbReference type="Gene3D" id="6.20.50.110">
    <property type="entry name" value="Methyltransferase, zinc-binding domain"/>
    <property type="match status" value="1"/>
</dbReference>
<name>A0A176X573_AGRTU</name>
<reference evidence="3 4" key="1">
    <citation type="submission" date="2016-05" db="EMBL/GenBank/DDBJ databases">
        <authorList>
            <person name="Lavstsen T."/>
            <person name="Jespersen J.S."/>
        </authorList>
    </citation>
    <scope>NUCLEOTIDE SEQUENCE [LARGE SCALE GENOMIC DNA]</scope>
    <source>
        <strain evidence="3 4">KCJ1736</strain>
    </source>
</reference>
<dbReference type="GO" id="GO:0008168">
    <property type="term" value="F:methyltransferase activity"/>
    <property type="evidence" value="ECO:0007669"/>
    <property type="project" value="UniProtKB-KW"/>
</dbReference>
<sequence length="430" mass="48433">MNNEAVFSARLSSTHHVGLCRLCSAPLVHTFVDLGMSPPCESFVAADAANDVEPFYPLHAFVCDECFLVQLQEYVAPESIFTEYAYFSSFSDSWVAHAKRYCDMVIERFALDQSSFVVELASNDGYLLQHFLTSNIPMLGIEPAVNVAKVAIGKGIPTLTEFFNEALATDMAARGQKADLIIGNNVLAQVPDINDFVAGMKVLLKPEGVITLEFPHIEKLIAENQFDTIYHEHFSYFSLLTIEKMARRHGLKVFDVEEIPTHGGSLRVFFSHEDSRFHREARVDSLLERELNAGLDRIETYTAFAEAVRQTKRNLLSFLIRLKEMRKSICAYGAPGKGNTLLNYCGIGTDFIDFAVDRNPYKHGRLTPGMHIPIRPVSEIERMKPDYVLILPWNLKNEIVAQMHDIKDWGGKFIVPIPDISIIDPKELAQ</sequence>
<dbReference type="InterPro" id="IPR038576">
    <property type="entry name" value="Methyltransf_Zn-bd_dom_put_sf"/>
</dbReference>
<organism evidence="3 4">
    <name type="scientific">Agrobacterium tumefaciens</name>
    <dbReference type="NCBI Taxonomy" id="358"/>
    <lineage>
        <taxon>Bacteria</taxon>
        <taxon>Pseudomonadati</taxon>
        <taxon>Pseudomonadota</taxon>
        <taxon>Alphaproteobacteria</taxon>
        <taxon>Hyphomicrobiales</taxon>
        <taxon>Rhizobiaceae</taxon>
        <taxon>Rhizobium/Agrobacterium group</taxon>
        <taxon>Agrobacterium</taxon>
        <taxon>Agrobacterium tumefaciens complex</taxon>
    </lineage>
</organism>
<dbReference type="Pfam" id="PF13489">
    <property type="entry name" value="Methyltransf_23"/>
    <property type="match status" value="1"/>
</dbReference>
<dbReference type="EMBL" id="LXPS01000033">
    <property type="protein sequence ID" value="OAE42024.1"/>
    <property type="molecule type" value="Genomic_DNA"/>
</dbReference>
<dbReference type="Pfam" id="PF08421">
    <property type="entry name" value="Methyltransf_13"/>
    <property type="match status" value="1"/>
</dbReference>
<evidence type="ECO:0000313" key="3">
    <source>
        <dbReference type="EMBL" id="OAE42024.1"/>
    </source>
</evidence>
<evidence type="ECO:0000313" key="4">
    <source>
        <dbReference type="Proteomes" id="UP000077098"/>
    </source>
</evidence>
<dbReference type="InterPro" id="IPR013630">
    <property type="entry name" value="Methyltransf_Zn-bd_dom_put"/>
</dbReference>
<keyword evidence="3" id="KW-0489">Methyltransferase</keyword>
<evidence type="ECO:0000259" key="2">
    <source>
        <dbReference type="Pfam" id="PF08484"/>
    </source>
</evidence>
<dbReference type="RefSeq" id="WP_063950128.1">
    <property type="nucleotide sequence ID" value="NZ_LXPS01000033.1"/>
</dbReference>
<dbReference type="InterPro" id="IPR029063">
    <property type="entry name" value="SAM-dependent_MTases_sf"/>
</dbReference>
<dbReference type="Pfam" id="PF08484">
    <property type="entry name" value="Methyltransf_14"/>
    <property type="match status" value="1"/>
</dbReference>
<dbReference type="InterPro" id="IPR013691">
    <property type="entry name" value="MeTrfase_14"/>
</dbReference>